<dbReference type="Gene3D" id="1.20.1600.10">
    <property type="entry name" value="Outer membrane efflux proteins (OEP)"/>
    <property type="match status" value="1"/>
</dbReference>
<gene>
    <name evidence="2" type="ORF">JEU11_15805</name>
</gene>
<proteinExistence type="inferred from homology"/>
<dbReference type="PANTHER" id="PTHR30203:SF24">
    <property type="entry name" value="BLR4935 PROTEIN"/>
    <property type="match status" value="1"/>
</dbReference>
<accession>A0ABS0WHH5</accession>
<dbReference type="Proteomes" id="UP000649232">
    <property type="component" value="Unassembled WGS sequence"/>
</dbReference>
<dbReference type="PANTHER" id="PTHR30203">
    <property type="entry name" value="OUTER MEMBRANE CATION EFFLUX PROTEIN"/>
    <property type="match status" value="1"/>
</dbReference>
<dbReference type="InterPro" id="IPR010131">
    <property type="entry name" value="MdtP/NodT-like"/>
</dbReference>
<dbReference type="Pfam" id="PF02321">
    <property type="entry name" value="OEP"/>
    <property type="match status" value="2"/>
</dbReference>
<dbReference type="RefSeq" id="WP_198825402.1">
    <property type="nucleotide sequence ID" value="NZ_JAEILT010000026.1"/>
</dbReference>
<dbReference type="SUPFAM" id="SSF56954">
    <property type="entry name" value="Outer membrane efflux proteins (OEP)"/>
    <property type="match status" value="1"/>
</dbReference>
<evidence type="ECO:0000313" key="2">
    <source>
        <dbReference type="EMBL" id="MBJ2137926.1"/>
    </source>
</evidence>
<dbReference type="EMBL" id="JAEILT010000026">
    <property type="protein sequence ID" value="MBJ2137926.1"/>
    <property type="molecule type" value="Genomic_DNA"/>
</dbReference>
<evidence type="ECO:0000313" key="3">
    <source>
        <dbReference type="Proteomes" id="UP000649232"/>
    </source>
</evidence>
<sequence>MMHISLGRPMRLHAWVISTMLVFLTTHTVVVAQTNSITNREMTLQSAIQRTLANSPELHEFTYRQQAIEGEIKTASLKPALNVGIEVENFLGTGEVSGIKDTELTLTLSSVIELGNKLNSRKAFAKAQSTLAEAQKQVDTLDVLAEVTRRYIDVLAQQALIDAQKDAETLARYTYQAVTKRVDAGASPAYEQKRAEAALARARLDVVTAQQTKRAMINSLAIMWGEKDPSFTDVEGDLFALQSSPSLTALFTTLLDSPNLEVYAQESRLQASQVRLTQAANQSDLSWTAGIRRMNGIDETAFVAGLSMPLFAGDRNLGAYEKQRAIQAQLVQQKESATQKLYHQLNMALMVRNNALLNVQTLQNSIIPPLVQALELVEQAYLNGRFSYLEWVSTRQELLNAKQALIQSAKQAHQRGADIESLTAQPLVDTINTSFSSKAK</sequence>
<evidence type="ECO:0000256" key="1">
    <source>
        <dbReference type="ARBA" id="ARBA00007613"/>
    </source>
</evidence>
<name>A0ABS0WHH5_9ALTE</name>
<protein>
    <submittedName>
        <fullName evidence="2">TolC family protein</fullName>
    </submittedName>
</protein>
<reference evidence="2 3" key="1">
    <citation type="submission" date="2020-12" db="EMBL/GenBank/DDBJ databases">
        <title>Draft genome sequences of nine environmental bacterial isolates colonizing plastic.</title>
        <authorList>
            <person name="Borre I."/>
            <person name="Sonnenschein E.C."/>
        </authorList>
    </citation>
    <scope>NUCLEOTIDE SEQUENCE [LARGE SCALE GENOMIC DNA]</scope>
    <source>
        <strain evidence="2 3">IB30</strain>
    </source>
</reference>
<organism evidence="2 3">
    <name type="scientific">Paraglaciecola chathamensis</name>
    <dbReference type="NCBI Taxonomy" id="368405"/>
    <lineage>
        <taxon>Bacteria</taxon>
        <taxon>Pseudomonadati</taxon>
        <taxon>Pseudomonadota</taxon>
        <taxon>Gammaproteobacteria</taxon>
        <taxon>Alteromonadales</taxon>
        <taxon>Alteromonadaceae</taxon>
        <taxon>Paraglaciecola</taxon>
    </lineage>
</organism>
<dbReference type="InterPro" id="IPR003423">
    <property type="entry name" value="OMP_efflux"/>
</dbReference>
<comment type="caution">
    <text evidence="2">The sequence shown here is derived from an EMBL/GenBank/DDBJ whole genome shotgun (WGS) entry which is preliminary data.</text>
</comment>
<comment type="similarity">
    <text evidence="1">Belongs to the outer membrane factor (OMF) (TC 1.B.17) family.</text>
</comment>